<evidence type="ECO:0000313" key="3">
    <source>
        <dbReference type="Proteomes" id="UP000019116"/>
    </source>
</evidence>
<dbReference type="Gramene" id="TraesCS1A02G058000.1">
    <property type="protein sequence ID" value="TraesCS1A02G058000.1"/>
    <property type="gene ID" value="TraesCS1A02G058000"/>
</dbReference>
<dbReference type="Proteomes" id="UP000019116">
    <property type="component" value="Chromosome 1A"/>
</dbReference>
<evidence type="ECO:0000313" key="2">
    <source>
        <dbReference type="EnsemblPlants" id="TraesCS1A02G058000.1"/>
    </source>
</evidence>
<name>A0A3B5XVS4_WHEAT</name>
<feature type="region of interest" description="Disordered" evidence="1">
    <location>
        <begin position="88"/>
        <end position="111"/>
    </location>
</feature>
<dbReference type="OMA" id="NTCIRST"/>
<sequence>MANGDVHEINGRGANTEFISYNTCIRSTGVVLAVIPSKCSFSERIGFDSSGSSGSRSFGEVLDDSNVFGVTRSMGLVAASRLLHQETERRCGSRASRGDGAGRRRSAHRSWVGQRRGLGEVDPVASEAWARRSFELEAADGIHGHGCFRSFATGAQTRQGTGARGRWRRALANTLARDACGRELLPVRSAGDEADEGGGRGERDEGVVLLGGLDSPARAAAGSSCSHRRRQRETCVTRRLERNGDGRKGVRRREARWRSGIDRRLSLLHHYVCGAGGG</sequence>
<protein>
    <submittedName>
        <fullName evidence="2">Uncharacterized protein</fullName>
    </submittedName>
</protein>
<feature type="compositionally biased region" description="Basic and acidic residues" evidence="1">
    <location>
        <begin position="88"/>
        <end position="102"/>
    </location>
</feature>
<reference evidence="2" key="2">
    <citation type="submission" date="2018-10" db="UniProtKB">
        <authorList>
            <consortium name="EnsemblPlants"/>
        </authorList>
    </citation>
    <scope>IDENTIFICATION</scope>
</reference>
<organism evidence="2">
    <name type="scientific">Triticum aestivum</name>
    <name type="common">Wheat</name>
    <dbReference type="NCBI Taxonomy" id="4565"/>
    <lineage>
        <taxon>Eukaryota</taxon>
        <taxon>Viridiplantae</taxon>
        <taxon>Streptophyta</taxon>
        <taxon>Embryophyta</taxon>
        <taxon>Tracheophyta</taxon>
        <taxon>Spermatophyta</taxon>
        <taxon>Magnoliopsida</taxon>
        <taxon>Liliopsida</taxon>
        <taxon>Poales</taxon>
        <taxon>Poaceae</taxon>
        <taxon>BOP clade</taxon>
        <taxon>Pooideae</taxon>
        <taxon>Triticodae</taxon>
        <taxon>Triticeae</taxon>
        <taxon>Triticinae</taxon>
        <taxon>Triticum</taxon>
    </lineage>
</organism>
<proteinExistence type="predicted"/>
<reference evidence="2" key="1">
    <citation type="submission" date="2018-08" db="EMBL/GenBank/DDBJ databases">
        <authorList>
            <person name="Rossello M."/>
        </authorList>
    </citation>
    <scope>NUCLEOTIDE SEQUENCE [LARGE SCALE GENOMIC DNA]</scope>
    <source>
        <strain evidence="2">cv. Chinese Spring</strain>
    </source>
</reference>
<keyword evidence="3" id="KW-1185">Reference proteome</keyword>
<dbReference type="Gramene" id="TraesCS1A03G0141000.1">
    <property type="protein sequence ID" value="TraesCS1A03G0141000.1.CDS"/>
    <property type="gene ID" value="TraesCS1A03G0141000"/>
</dbReference>
<accession>A0A3B5XVS4</accession>
<dbReference type="AlphaFoldDB" id="A0A3B5XVS4"/>
<dbReference type="EnsemblPlants" id="TraesCS1A02G058000.1">
    <property type="protein sequence ID" value="TraesCS1A02G058000.1"/>
    <property type="gene ID" value="TraesCS1A02G058000"/>
</dbReference>
<evidence type="ECO:0000256" key="1">
    <source>
        <dbReference type="SAM" id="MobiDB-lite"/>
    </source>
</evidence>